<dbReference type="EMBL" id="JAUHHV010000002">
    <property type="protein sequence ID" value="KAK1433300.1"/>
    <property type="molecule type" value="Genomic_DNA"/>
</dbReference>
<feature type="transmembrane region" description="Helical" evidence="2">
    <location>
        <begin position="469"/>
        <end position="490"/>
    </location>
</feature>
<proteinExistence type="predicted"/>
<evidence type="ECO:0000256" key="2">
    <source>
        <dbReference type="SAM" id="Phobius"/>
    </source>
</evidence>
<organism evidence="3 4">
    <name type="scientific">Tagetes erecta</name>
    <name type="common">African marigold</name>
    <dbReference type="NCBI Taxonomy" id="13708"/>
    <lineage>
        <taxon>Eukaryota</taxon>
        <taxon>Viridiplantae</taxon>
        <taxon>Streptophyta</taxon>
        <taxon>Embryophyta</taxon>
        <taxon>Tracheophyta</taxon>
        <taxon>Spermatophyta</taxon>
        <taxon>Magnoliopsida</taxon>
        <taxon>eudicotyledons</taxon>
        <taxon>Gunneridae</taxon>
        <taxon>Pentapetalae</taxon>
        <taxon>asterids</taxon>
        <taxon>campanulids</taxon>
        <taxon>Asterales</taxon>
        <taxon>Asteraceae</taxon>
        <taxon>Asteroideae</taxon>
        <taxon>Heliantheae alliance</taxon>
        <taxon>Tageteae</taxon>
        <taxon>Tagetes</taxon>
    </lineage>
</organism>
<comment type="caution">
    <text evidence="3">The sequence shown here is derived from an EMBL/GenBank/DDBJ whole genome shotgun (WGS) entry which is preliminary data.</text>
</comment>
<evidence type="ECO:0000256" key="1">
    <source>
        <dbReference type="SAM" id="MobiDB-lite"/>
    </source>
</evidence>
<protein>
    <submittedName>
        <fullName evidence="3">Uncharacterized protein</fullName>
    </submittedName>
</protein>
<accession>A0AAD8L8U5</accession>
<evidence type="ECO:0000313" key="3">
    <source>
        <dbReference type="EMBL" id="KAK1433300.1"/>
    </source>
</evidence>
<gene>
    <name evidence="3" type="ORF">QVD17_10210</name>
</gene>
<evidence type="ECO:0000313" key="4">
    <source>
        <dbReference type="Proteomes" id="UP001229421"/>
    </source>
</evidence>
<sequence>MNDLLLRFSFPPSIISFSFLIGSVILLNAIDYVMFRCFVFDVAVYNDDFRYFHGAMPTFTTVALDTLIEPKASKLATTGKTKPESKLERRNSIGIIGSDRKSNLKKTSMTVERKHHWTKISPALYATPEPTPVTDSPLSYPTSPYIVDHKRRGPRLSKTFSQDDAVIHQVVADEPAVKIKKSVEAEDIDSTKAFDFMDAVAGDIKGKHVKFQPNENLGRAEDVGSSQVFGITNTVSGDVKDAHVKPLHKADKHDVSRKSEALERDGEVDDFFDPHDSISVISNSAGESNHAVERSLHSNTPFAEFFDAWEELATETGIQHTATNIQGELHELHSGFLIEMEKRKQAETRLNDMRSQWGRIREQLCVVGLTLPADPTMMEDESAVDPGEDLCHQVNVLRFVSNSIGRGVARAELEVEMDALLQSKNFEINRLLDRLRYYEAVNHEMSQRNQESIETMRRLRLRRKRRQRWIWGSIGVAITLGGTALAWSYLPTGKGSSSTDPSGSNQSKQPDTSTSTSSFEPVYGRDAE</sequence>
<dbReference type="PANTHER" id="PTHR35490:SF6">
    <property type="entry name" value="NETRIN RECEPTOR DCC"/>
    <property type="match status" value="1"/>
</dbReference>
<dbReference type="AlphaFoldDB" id="A0AAD8L8U5"/>
<name>A0AAD8L8U5_TARER</name>
<reference evidence="3" key="1">
    <citation type="journal article" date="2023" name="bioRxiv">
        <title>Improved chromosome-level genome assembly for marigold (Tagetes erecta).</title>
        <authorList>
            <person name="Jiang F."/>
            <person name="Yuan L."/>
            <person name="Wang S."/>
            <person name="Wang H."/>
            <person name="Xu D."/>
            <person name="Wang A."/>
            <person name="Fan W."/>
        </authorList>
    </citation>
    <scope>NUCLEOTIDE SEQUENCE</scope>
    <source>
        <strain evidence="3">WSJ</strain>
        <tissue evidence="3">Leaf</tissue>
    </source>
</reference>
<feature type="transmembrane region" description="Helical" evidence="2">
    <location>
        <begin position="12"/>
        <end position="30"/>
    </location>
</feature>
<keyword evidence="2" id="KW-0812">Transmembrane</keyword>
<keyword evidence="4" id="KW-1185">Reference proteome</keyword>
<dbReference type="Proteomes" id="UP001229421">
    <property type="component" value="Unassembled WGS sequence"/>
</dbReference>
<feature type="compositionally biased region" description="Polar residues" evidence="1">
    <location>
        <begin position="494"/>
        <end position="519"/>
    </location>
</feature>
<dbReference type="PANTHER" id="PTHR35490">
    <property type="entry name" value="BACTERIOPHAGE N4 ADSORPTION B PROTEIN"/>
    <property type="match status" value="1"/>
</dbReference>
<feature type="region of interest" description="Disordered" evidence="1">
    <location>
        <begin position="492"/>
        <end position="528"/>
    </location>
</feature>
<keyword evidence="2" id="KW-1133">Transmembrane helix</keyword>
<keyword evidence="2" id="KW-0472">Membrane</keyword>